<dbReference type="InterPro" id="IPR051314">
    <property type="entry name" value="AAA_ATPase_RarA/MGS1/WRNIP1"/>
</dbReference>
<keyword evidence="6" id="KW-1185">Reference proteome</keyword>
<comment type="similarity">
    <text evidence="1">Belongs to the AAA ATPase family. RarA/MGS1/WRNIP1 subfamily.</text>
</comment>
<dbReference type="GO" id="GO:0017116">
    <property type="term" value="F:single-stranded DNA helicase activity"/>
    <property type="evidence" value="ECO:0007669"/>
    <property type="project" value="TreeGrafter"/>
</dbReference>
<dbReference type="FunFam" id="3.40.50.300:FF:000345">
    <property type="entry name" value="AAA family ATPase"/>
    <property type="match status" value="1"/>
</dbReference>
<dbReference type="EMBL" id="BMGR01000033">
    <property type="protein sequence ID" value="GGG27150.1"/>
    <property type="molecule type" value="Genomic_DNA"/>
</dbReference>
<proteinExistence type="inferred from homology"/>
<sequence>MDLFNYRESEQPRARLLADRMRPETLDDYIGQAHIVGPGKLLRRAIEGDQVSSILLYGPPGCGKTTLAHIISKRTEGEFVKLNAVDASVKDVRETIDQARLNKSMYGRKTILFLDEVHRFNTARQDALLPAVEQGIIIFIGATTENPFHHVNGALLSRSTLFQLEPLTKAHSLLAMQRALSDRERGLGFMDLRVDEDALEHLSSMANGDIRRALNALELAAVTTPSQPDGSVRITLEVAEESIRQPTVRADESTQYDVLSAFHKSVRGSSDAALFWFFYAVEKLGMDPMTFLRRLIVACSEDIGLANPQAMVQAVTAMDAYHKIGWPEAKYNITQAILFAVESPKSNAAAIAISNVMNAIESAGSAEVPLHLRDTHYRGAEKLGHQGYRYPHDFPGHYVEQHYLPEGQRSRSFYMATEQGMEEKIRINQQRRKKPPL</sequence>
<dbReference type="GO" id="GO:0005524">
    <property type="term" value="F:ATP binding"/>
    <property type="evidence" value="ECO:0007669"/>
    <property type="project" value="UniProtKB-KW"/>
</dbReference>
<dbReference type="PANTHER" id="PTHR13779">
    <property type="entry name" value="WERNER HELICASE-INTERACTING PROTEIN 1 FAMILY MEMBER"/>
    <property type="match status" value="1"/>
</dbReference>
<dbReference type="InterPro" id="IPR021886">
    <property type="entry name" value="MgsA_C"/>
</dbReference>
<keyword evidence="3" id="KW-0067">ATP-binding</keyword>
<evidence type="ECO:0000256" key="3">
    <source>
        <dbReference type="ARBA" id="ARBA00022840"/>
    </source>
</evidence>
<dbReference type="GO" id="GO:0000731">
    <property type="term" value="P:DNA synthesis involved in DNA repair"/>
    <property type="evidence" value="ECO:0007669"/>
    <property type="project" value="TreeGrafter"/>
</dbReference>
<dbReference type="SUPFAM" id="SSF48019">
    <property type="entry name" value="post-AAA+ oligomerization domain-like"/>
    <property type="match status" value="1"/>
</dbReference>
<dbReference type="CDD" id="cd00009">
    <property type="entry name" value="AAA"/>
    <property type="match status" value="1"/>
</dbReference>
<evidence type="ECO:0000256" key="1">
    <source>
        <dbReference type="ARBA" id="ARBA00008959"/>
    </source>
</evidence>
<dbReference type="Pfam" id="PF16193">
    <property type="entry name" value="AAA_assoc_2"/>
    <property type="match status" value="1"/>
</dbReference>
<dbReference type="FunFam" id="1.10.8.60:FF:000029">
    <property type="entry name" value="Replication-associated recombination protein A"/>
    <property type="match status" value="1"/>
</dbReference>
<dbReference type="Gene3D" id="1.10.8.60">
    <property type="match status" value="1"/>
</dbReference>
<evidence type="ECO:0000313" key="6">
    <source>
        <dbReference type="Proteomes" id="UP000644756"/>
    </source>
</evidence>
<organism evidence="5 6">
    <name type="scientific">Paenibacillus abyssi</name>
    <dbReference type="NCBI Taxonomy" id="1340531"/>
    <lineage>
        <taxon>Bacteria</taxon>
        <taxon>Bacillati</taxon>
        <taxon>Bacillota</taxon>
        <taxon>Bacilli</taxon>
        <taxon>Bacillales</taxon>
        <taxon>Paenibacillaceae</taxon>
        <taxon>Paenibacillus</taxon>
    </lineage>
</organism>
<dbReference type="PANTHER" id="PTHR13779:SF7">
    <property type="entry name" value="ATPASE WRNIP1"/>
    <property type="match status" value="1"/>
</dbReference>
<name>A0A917G7K5_9BACL</name>
<reference evidence="5" key="2">
    <citation type="submission" date="2020-09" db="EMBL/GenBank/DDBJ databases">
        <authorList>
            <person name="Sun Q."/>
            <person name="Zhou Y."/>
        </authorList>
    </citation>
    <scope>NUCLEOTIDE SEQUENCE</scope>
    <source>
        <strain evidence="5">CGMCC 1.12987</strain>
    </source>
</reference>
<dbReference type="Gene3D" id="1.20.272.10">
    <property type="match status" value="1"/>
</dbReference>
<dbReference type="GO" id="GO:0003677">
    <property type="term" value="F:DNA binding"/>
    <property type="evidence" value="ECO:0007669"/>
    <property type="project" value="InterPro"/>
</dbReference>
<gene>
    <name evidence="5" type="ORF">GCM10010916_49380</name>
</gene>
<dbReference type="SMART" id="SM00382">
    <property type="entry name" value="AAA"/>
    <property type="match status" value="1"/>
</dbReference>
<accession>A0A917G7K5</accession>
<dbReference type="CDD" id="cd18139">
    <property type="entry name" value="HLD_clamp_RarA"/>
    <property type="match status" value="1"/>
</dbReference>
<dbReference type="Gene3D" id="1.10.3710.10">
    <property type="entry name" value="DNA polymerase III clamp loader subunits, C-terminal domain"/>
    <property type="match status" value="1"/>
</dbReference>
<evidence type="ECO:0000259" key="4">
    <source>
        <dbReference type="SMART" id="SM00382"/>
    </source>
</evidence>
<dbReference type="InterPro" id="IPR008921">
    <property type="entry name" value="DNA_pol3_clamp-load_cplx_C"/>
</dbReference>
<dbReference type="InterPro" id="IPR003593">
    <property type="entry name" value="AAA+_ATPase"/>
</dbReference>
<dbReference type="Gene3D" id="3.40.50.300">
    <property type="entry name" value="P-loop containing nucleotide triphosphate hydrolases"/>
    <property type="match status" value="1"/>
</dbReference>
<reference evidence="5" key="1">
    <citation type="journal article" date="2014" name="Int. J. Syst. Evol. Microbiol.">
        <title>Complete genome sequence of Corynebacterium casei LMG S-19264T (=DSM 44701T), isolated from a smear-ripened cheese.</title>
        <authorList>
            <consortium name="US DOE Joint Genome Institute (JGI-PGF)"/>
            <person name="Walter F."/>
            <person name="Albersmeier A."/>
            <person name="Kalinowski J."/>
            <person name="Ruckert C."/>
        </authorList>
    </citation>
    <scope>NUCLEOTIDE SEQUENCE</scope>
    <source>
        <strain evidence="5">CGMCC 1.12987</strain>
    </source>
</reference>
<protein>
    <submittedName>
        <fullName evidence="5">ATPase AAA</fullName>
    </submittedName>
</protein>
<dbReference type="Proteomes" id="UP000644756">
    <property type="component" value="Unassembled WGS sequence"/>
</dbReference>
<dbReference type="GO" id="GO:0016887">
    <property type="term" value="F:ATP hydrolysis activity"/>
    <property type="evidence" value="ECO:0007669"/>
    <property type="project" value="InterPro"/>
</dbReference>
<dbReference type="InterPro" id="IPR027417">
    <property type="entry name" value="P-loop_NTPase"/>
</dbReference>
<dbReference type="InterPro" id="IPR032423">
    <property type="entry name" value="AAA_assoc_2"/>
</dbReference>
<evidence type="ECO:0000256" key="2">
    <source>
        <dbReference type="ARBA" id="ARBA00022741"/>
    </source>
</evidence>
<dbReference type="Pfam" id="PF00004">
    <property type="entry name" value="AAA"/>
    <property type="match status" value="1"/>
</dbReference>
<dbReference type="GO" id="GO:0008047">
    <property type="term" value="F:enzyme activator activity"/>
    <property type="evidence" value="ECO:0007669"/>
    <property type="project" value="TreeGrafter"/>
</dbReference>
<dbReference type="AlphaFoldDB" id="A0A917G7K5"/>
<comment type="caution">
    <text evidence="5">The sequence shown here is derived from an EMBL/GenBank/DDBJ whole genome shotgun (WGS) entry which is preliminary data.</text>
</comment>
<keyword evidence="2" id="KW-0547">Nucleotide-binding</keyword>
<dbReference type="GO" id="GO:0006261">
    <property type="term" value="P:DNA-templated DNA replication"/>
    <property type="evidence" value="ECO:0007669"/>
    <property type="project" value="TreeGrafter"/>
</dbReference>
<dbReference type="SUPFAM" id="SSF52540">
    <property type="entry name" value="P-loop containing nucleoside triphosphate hydrolases"/>
    <property type="match status" value="1"/>
</dbReference>
<dbReference type="RefSeq" id="WP_188533765.1">
    <property type="nucleotide sequence ID" value="NZ_BMGR01000033.1"/>
</dbReference>
<dbReference type="Pfam" id="PF12002">
    <property type="entry name" value="MgsA_C"/>
    <property type="match status" value="1"/>
</dbReference>
<dbReference type="InterPro" id="IPR003959">
    <property type="entry name" value="ATPase_AAA_core"/>
</dbReference>
<feature type="domain" description="AAA+ ATPase" evidence="4">
    <location>
        <begin position="50"/>
        <end position="171"/>
    </location>
</feature>
<evidence type="ECO:0000313" key="5">
    <source>
        <dbReference type="EMBL" id="GGG27150.1"/>
    </source>
</evidence>